<feature type="domain" description="HTH lysR-type" evidence="5">
    <location>
        <begin position="8"/>
        <end position="65"/>
    </location>
</feature>
<sequence>MSRYSSRISLREMEMIRAILTYGTMAKAAQMINVSQPAISRMVKQAEDRTGLQFFERRGSKLIPTPDLTTLSREFEKVFASVDRVQALTLALGAGLGRPIHISSMSVLAETMLTPALVDLRRRHPQTPIAVRLNHRPGVEQEVIREESDLGLVHGIAQHDALTAISLCSAHVVCLMHCDHPLAACSELGPGDLAEEPLISMGRLSPLSQQVIDAFDAAGIARRISIQIADSGLAAHFCASGLGLALLDPFFLSSGLPEHLVMRPFTPTIQIECFAIHSNRRVLPELEADLLESLRAAGAQWERRFREMLAT</sequence>
<evidence type="ECO:0000256" key="1">
    <source>
        <dbReference type="ARBA" id="ARBA00009437"/>
    </source>
</evidence>
<dbReference type="SUPFAM" id="SSF46785">
    <property type="entry name" value="Winged helix' DNA-binding domain"/>
    <property type="match status" value="1"/>
</dbReference>
<dbReference type="PROSITE" id="PS50931">
    <property type="entry name" value="HTH_LYSR"/>
    <property type="match status" value="1"/>
</dbReference>
<keyword evidence="7" id="KW-1185">Reference proteome</keyword>
<dbReference type="InterPro" id="IPR036388">
    <property type="entry name" value="WH-like_DNA-bd_sf"/>
</dbReference>
<dbReference type="Pfam" id="PF00126">
    <property type="entry name" value="HTH_1"/>
    <property type="match status" value="1"/>
</dbReference>
<dbReference type="InterPro" id="IPR000847">
    <property type="entry name" value="LysR_HTH_N"/>
</dbReference>
<keyword evidence="3" id="KW-0238">DNA-binding</keyword>
<dbReference type="PANTHER" id="PTHR30427">
    <property type="entry name" value="TRANSCRIPTIONAL ACTIVATOR PROTEIN LYSR"/>
    <property type="match status" value="1"/>
</dbReference>
<dbReference type="Gene3D" id="1.10.10.10">
    <property type="entry name" value="Winged helix-like DNA-binding domain superfamily/Winged helix DNA-binding domain"/>
    <property type="match status" value="1"/>
</dbReference>
<dbReference type="InterPro" id="IPR005119">
    <property type="entry name" value="LysR_subst-bd"/>
</dbReference>
<evidence type="ECO:0000313" key="6">
    <source>
        <dbReference type="EMBL" id="GLQ56155.1"/>
    </source>
</evidence>
<keyword evidence="4" id="KW-0804">Transcription</keyword>
<dbReference type="RefSeq" id="WP_379995565.1">
    <property type="nucleotide sequence ID" value="NZ_JBHLYO010000019.1"/>
</dbReference>
<dbReference type="InterPro" id="IPR036390">
    <property type="entry name" value="WH_DNA-bd_sf"/>
</dbReference>
<dbReference type="PANTHER" id="PTHR30427:SF1">
    <property type="entry name" value="TRANSCRIPTIONAL ACTIVATOR PROTEIN LYSR"/>
    <property type="match status" value="1"/>
</dbReference>
<evidence type="ECO:0000259" key="5">
    <source>
        <dbReference type="PROSITE" id="PS50931"/>
    </source>
</evidence>
<evidence type="ECO:0000256" key="3">
    <source>
        <dbReference type="ARBA" id="ARBA00023125"/>
    </source>
</evidence>
<proteinExistence type="inferred from homology"/>
<comment type="similarity">
    <text evidence="1">Belongs to the LysR transcriptional regulatory family.</text>
</comment>
<dbReference type="Pfam" id="PF03466">
    <property type="entry name" value="LysR_substrate"/>
    <property type="match status" value="1"/>
</dbReference>
<evidence type="ECO:0000313" key="7">
    <source>
        <dbReference type="Proteomes" id="UP001156691"/>
    </source>
</evidence>
<evidence type="ECO:0000256" key="2">
    <source>
        <dbReference type="ARBA" id="ARBA00023015"/>
    </source>
</evidence>
<name>A0ABQ5W9C8_9HYPH</name>
<keyword evidence="2" id="KW-0805">Transcription regulation</keyword>
<dbReference type="PRINTS" id="PR00039">
    <property type="entry name" value="HTHLYSR"/>
</dbReference>
<reference evidence="7" key="1">
    <citation type="journal article" date="2019" name="Int. J. Syst. Evol. Microbiol.">
        <title>The Global Catalogue of Microorganisms (GCM) 10K type strain sequencing project: providing services to taxonomists for standard genome sequencing and annotation.</title>
        <authorList>
            <consortium name="The Broad Institute Genomics Platform"/>
            <consortium name="The Broad Institute Genome Sequencing Center for Infectious Disease"/>
            <person name="Wu L."/>
            <person name="Ma J."/>
        </authorList>
    </citation>
    <scope>NUCLEOTIDE SEQUENCE [LARGE SCALE GENOMIC DNA]</scope>
    <source>
        <strain evidence="7">NBRC 112416</strain>
    </source>
</reference>
<gene>
    <name evidence="6" type="ORF">GCM10010862_34140</name>
</gene>
<dbReference type="Proteomes" id="UP001156691">
    <property type="component" value="Unassembled WGS sequence"/>
</dbReference>
<dbReference type="SUPFAM" id="SSF53850">
    <property type="entry name" value="Periplasmic binding protein-like II"/>
    <property type="match status" value="1"/>
</dbReference>
<dbReference type="Gene3D" id="3.40.190.10">
    <property type="entry name" value="Periplasmic binding protein-like II"/>
    <property type="match status" value="2"/>
</dbReference>
<dbReference type="EMBL" id="BSNS01000018">
    <property type="protein sequence ID" value="GLQ56155.1"/>
    <property type="molecule type" value="Genomic_DNA"/>
</dbReference>
<comment type="caution">
    <text evidence="6">The sequence shown here is derived from an EMBL/GenBank/DDBJ whole genome shotgun (WGS) entry which is preliminary data.</text>
</comment>
<evidence type="ECO:0000256" key="4">
    <source>
        <dbReference type="ARBA" id="ARBA00023163"/>
    </source>
</evidence>
<protein>
    <submittedName>
        <fullName evidence="6">LysR family transcriptional regulator</fullName>
    </submittedName>
</protein>
<organism evidence="6 7">
    <name type="scientific">Devosia nitrariae</name>
    <dbReference type="NCBI Taxonomy" id="2071872"/>
    <lineage>
        <taxon>Bacteria</taxon>
        <taxon>Pseudomonadati</taxon>
        <taxon>Pseudomonadota</taxon>
        <taxon>Alphaproteobacteria</taxon>
        <taxon>Hyphomicrobiales</taxon>
        <taxon>Devosiaceae</taxon>
        <taxon>Devosia</taxon>
    </lineage>
</organism>
<accession>A0ABQ5W9C8</accession>